<evidence type="ECO:0000313" key="1">
    <source>
        <dbReference type="EMBL" id="GAN08180.1"/>
    </source>
</evidence>
<gene>
    <name evidence="1" type="ORF">MAM1_0192d07687</name>
</gene>
<dbReference type="EMBL" id="DF836481">
    <property type="protein sequence ID" value="GAN08180.1"/>
    <property type="molecule type" value="Genomic_DNA"/>
</dbReference>
<organism evidence="1">
    <name type="scientific">Mucor ambiguus</name>
    <dbReference type="NCBI Taxonomy" id="91626"/>
    <lineage>
        <taxon>Eukaryota</taxon>
        <taxon>Fungi</taxon>
        <taxon>Fungi incertae sedis</taxon>
        <taxon>Mucoromycota</taxon>
        <taxon>Mucoromycotina</taxon>
        <taxon>Mucoromycetes</taxon>
        <taxon>Mucorales</taxon>
        <taxon>Mucorineae</taxon>
        <taxon>Mucoraceae</taxon>
        <taxon>Mucor</taxon>
    </lineage>
</organism>
<keyword evidence="2" id="KW-1185">Reference proteome</keyword>
<dbReference type="AlphaFoldDB" id="A0A0C9LWA4"/>
<reference evidence="1" key="1">
    <citation type="submission" date="2014-09" db="EMBL/GenBank/DDBJ databases">
        <title>Draft genome sequence of an oleaginous Mucoromycotina fungus Mucor ambiguus NBRC6742.</title>
        <authorList>
            <person name="Takeda I."/>
            <person name="Yamane N."/>
            <person name="Morita T."/>
            <person name="Tamano K."/>
            <person name="Machida M."/>
            <person name="Baker S."/>
            <person name="Koike H."/>
        </authorList>
    </citation>
    <scope>NUCLEOTIDE SEQUENCE</scope>
    <source>
        <strain evidence="1">NBRC 6742</strain>
    </source>
</reference>
<name>A0A0C9LWA4_9FUNG</name>
<protein>
    <submittedName>
        <fullName evidence="1">Uncharacterized protein</fullName>
    </submittedName>
</protein>
<accession>A0A0C9LWA4</accession>
<dbReference type="Proteomes" id="UP000053815">
    <property type="component" value="Unassembled WGS sequence"/>
</dbReference>
<proteinExistence type="predicted"/>
<evidence type="ECO:0000313" key="2">
    <source>
        <dbReference type="Proteomes" id="UP000053815"/>
    </source>
</evidence>
<sequence>MRNSTPPNATFDHYDELEAPSLFHKNGCMKIDMYHKMVRVVVDLVHKKTSEALHLQWLRYCVDDWSIDAIIQHIVLEK</sequence>